<protein>
    <recommendedName>
        <fullName evidence="2">histidine kinase</fullName>
        <ecNumber evidence="2">2.7.13.3</ecNumber>
    </recommendedName>
</protein>
<accession>A0A1B8P0U3</accession>
<dbReference type="InterPro" id="IPR003594">
    <property type="entry name" value="HATPase_dom"/>
</dbReference>
<evidence type="ECO:0000313" key="10">
    <source>
        <dbReference type="Proteomes" id="UP000092504"/>
    </source>
</evidence>
<dbReference type="EMBL" id="MAJD01000001">
    <property type="protein sequence ID" value="OBX35823.1"/>
    <property type="molecule type" value="Genomic_DNA"/>
</dbReference>
<dbReference type="InterPro" id="IPR005467">
    <property type="entry name" value="His_kinase_dom"/>
</dbReference>
<dbReference type="PANTHER" id="PTHR45339">
    <property type="entry name" value="HYBRID SIGNAL TRANSDUCTION HISTIDINE KINASE J"/>
    <property type="match status" value="1"/>
</dbReference>
<dbReference type="InterPro" id="IPR004358">
    <property type="entry name" value="Sig_transdc_His_kin-like_C"/>
</dbReference>
<dbReference type="Pfam" id="PF02518">
    <property type="entry name" value="HATPase_c"/>
    <property type="match status" value="1"/>
</dbReference>
<feature type="domain" description="Response regulatory" evidence="8">
    <location>
        <begin position="259"/>
        <end position="378"/>
    </location>
</feature>
<evidence type="ECO:0000256" key="1">
    <source>
        <dbReference type="ARBA" id="ARBA00000085"/>
    </source>
</evidence>
<keyword evidence="9" id="KW-0808">Transferase</keyword>
<feature type="compositionally biased region" description="Pro residues" evidence="6">
    <location>
        <begin position="532"/>
        <end position="544"/>
    </location>
</feature>
<dbReference type="InterPro" id="IPR036890">
    <property type="entry name" value="HATPase_C_sf"/>
</dbReference>
<organism evidence="9 10">
    <name type="scientific">Halomonas elongata</name>
    <dbReference type="NCBI Taxonomy" id="2746"/>
    <lineage>
        <taxon>Bacteria</taxon>
        <taxon>Pseudomonadati</taxon>
        <taxon>Pseudomonadota</taxon>
        <taxon>Gammaproteobacteria</taxon>
        <taxon>Oceanospirillales</taxon>
        <taxon>Halomonadaceae</taxon>
        <taxon>Halomonas</taxon>
    </lineage>
</organism>
<comment type="caution">
    <text evidence="9">The sequence shown here is derived from an EMBL/GenBank/DDBJ whole genome shotgun (WGS) entry which is preliminary data.</text>
</comment>
<evidence type="ECO:0000256" key="4">
    <source>
        <dbReference type="ARBA" id="ARBA00023012"/>
    </source>
</evidence>
<dbReference type="PRINTS" id="PR00344">
    <property type="entry name" value="BCTRLSENSOR"/>
</dbReference>
<name>A0A1B8P0U3_HALEL</name>
<dbReference type="SUPFAM" id="SSF52172">
    <property type="entry name" value="CheY-like"/>
    <property type="match status" value="1"/>
</dbReference>
<evidence type="ECO:0000259" key="7">
    <source>
        <dbReference type="PROSITE" id="PS50109"/>
    </source>
</evidence>
<dbReference type="PATRIC" id="fig|2746.7.peg.166"/>
<evidence type="ECO:0000259" key="8">
    <source>
        <dbReference type="PROSITE" id="PS50110"/>
    </source>
</evidence>
<feature type="region of interest" description="Disordered" evidence="6">
    <location>
        <begin position="506"/>
        <end position="556"/>
    </location>
</feature>
<evidence type="ECO:0000256" key="5">
    <source>
        <dbReference type="PROSITE-ProRule" id="PRU00169"/>
    </source>
</evidence>
<dbReference type="Gene3D" id="3.30.565.10">
    <property type="entry name" value="Histidine kinase-like ATPase, C-terminal domain"/>
    <property type="match status" value="1"/>
</dbReference>
<evidence type="ECO:0000313" key="9">
    <source>
        <dbReference type="EMBL" id="OBX35823.1"/>
    </source>
</evidence>
<dbReference type="PROSITE" id="PS50110">
    <property type="entry name" value="RESPONSE_REGULATORY"/>
    <property type="match status" value="1"/>
</dbReference>
<dbReference type="Proteomes" id="UP000092504">
    <property type="component" value="Unassembled WGS sequence"/>
</dbReference>
<dbReference type="GO" id="GO:0000160">
    <property type="term" value="P:phosphorelay signal transduction system"/>
    <property type="evidence" value="ECO:0007669"/>
    <property type="project" value="UniProtKB-KW"/>
</dbReference>
<dbReference type="SMART" id="SM00387">
    <property type="entry name" value="HATPase_c"/>
    <property type="match status" value="1"/>
</dbReference>
<dbReference type="Pfam" id="PF00072">
    <property type="entry name" value="Response_reg"/>
    <property type="match status" value="1"/>
</dbReference>
<dbReference type="Gene3D" id="3.40.50.2300">
    <property type="match status" value="1"/>
</dbReference>
<dbReference type="SUPFAM" id="SSF55874">
    <property type="entry name" value="ATPase domain of HSP90 chaperone/DNA topoisomerase II/histidine kinase"/>
    <property type="match status" value="1"/>
</dbReference>
<evidence type="ECO:0000256" key="6">
    <source>
        <dbReference type="SAM" id="MobiDB-lite"/>
    </source>
</evidence>
<keyword evidence="4" id="KW-0902">Two-component regulatory system</keyword>
<dbReference type="CDD" id="cd16922">
    <property type="entry name" value="HATPase_EvgS-ArcB-TorS-like"/>
    <property type="match status" value="1"/>
</dbReference>
<feature type="compositionally biased region" description="Basic residues" evidence="6">
    <location>
        <begin position="516"/>
        <end position="526"/>
    </location>
</feature>
<dbReference type="SMART" id="SM00448">
    <property type="entry name" value="REC"/>
    <property type="match status" value="1"/>
</dbReference>
<evidence type="ECO:0000256" key="2">
    <source>
        <dbReference type="ARBA" id="ARBA00012438"/>
    </source>
</evidence>
<dbReference type="InterPro" id="IPR011006">
    <property type="entry name" value="CheY-like_superfamily"/>
</dbReference>
<comment type="catalytic activity">
    <reaction evidence="1">
        <text>ATP + protein L-histidine = ADP + protein N-phospho-L-histidine.</text>
        <dbReference type="EC" id="2.7.13.3"/>
    </reaction>
</comment>
<dbReference type="PROSITE" id="PS50109">
    <property type="entry name" value="HIS_KIN"/>
    <property type="match status" value="1"/>
</dbReference>
<proteinExistence type="predicted"/>
<keyword evidence="9" id="KW-0418">Kinase</keyword>
<gene>
    <name evidence="9" type="primary">barA_1</name>
    <name evidence="9" type="ORF">A8U91_00157</name>
</gene>
<dbReference type="EC" id="2.7.13.3" evidence="2"/>
<sequence length="556" mass="60231">MLTNLVHNAVKFTDRGEVIVRVSVEDTSHNQTTLNVSVSDTGIGLSQACQRQLFDAFRQGETSHQRQFGGTGLGLAICRQLVEQMGGEISVDSESGQGSTFFFTLPLDAHDTSERPSEMDLAGARVAIAESHSLTRRTLHHLVSRWGGRPLGLDAAETDGAELALIGLTSEDLNGDALAGWRERLSRLDCPALLMVNASPSDLPDDPPLPHGGELLSKPLSRHALTEAIRRTRQATLPALPEAVADTATPPEDASRPWHILCVDDTESNRLLLKELILGAGSGVEVSLAASGEEALALARHTTFDLVLMDIRMQGMDGVETTRELRRLGGHWRRLPIIAVTAHVQDNQRRDLLDNGLDGMLEKPIDTAQLSQLMQHHLGIGVDSDVAEPTASPRAIREEDAELAEVDLALGTRLAGGREALAHQLLDQLISSLDETEANIRDATARATTKRCSTPSTPSMAPVVTAACRAWPCWWKHSKPDCAHAVAKPWSPCCRISTPPWKACAPGAPITLPVPRRPRQTRPRPTRTHEAPAPPRPWPVPRPGPTASGRDAPMHH</sequence>
<feature type="modified residue" description="4-aspartylphosphate" evidence="5">
    <location>
        <position position="310"/>
    </location>
</feature>
<evidence type="ECO:0000256" key="3">
    <source>
        <dbReference type="ARBA" id="ARBA00022553"/>
    </source>
</evidence>
<keyword evidence="3 5" id="KW-0597">Phosphoprotein</keyword>
<dbReference type="GO" id="GO:0004673">
    <property type="term" value="F:protein histidine kinase activity"/>
    <property type="evidence" value="ECO:0007669"/>
    <property type="project" value="UniProtKB-EC"/>
</dbReference>
<dbReference type="AlphaFoldDB" id="A0A1B8P0U3"/>
<dbReference type="InterPro" id="IPR001789">
    <property type="entry name" value="Sig_transdc_resp-reg_receiver"/>
</dbReference>
<dbReference type="CDD" id="cd17546">
    <property type="entry name" value="REC_hyHK_CKI1_RcsC-like"/>
    <property type="match status" value="1"/>
</dbReference>
<dbReference type="PANTHER" id="PTHR45339:SF1">
    <property type="entry name" value="HYBRID SIGNAL TRANSDUCTION HISTIDINE KINASE J"/>
    <property type="match status" value="1"/>
</dbReference>
<reference evidence="9 10" key="1">
    <citation type="submission" date="2016-06" db="EMBL/GenBank/DDBJ databases">
        <title>Genome sequence of halotolerant plant growth promoting strain of Halomonas elongata HEK1 isolated from salterns of Rann of Kutch, Gujarat, India.</title>
        <authorList>
            <person name="Gaba S."/>
            <person name="Singh R.N."/>
            <person name="Abrol S."/>
            <person name="Kaushik R."/>
            <person name="Saxena A.K."/>
        </authorList>
    </citation>
    <scope>NUCLEOTIDE SEQUENCE [LARGE SCALE GENOMIC DNA]</scope>
    <source>
        <strain evidence="9 10">HEK1</strain>
    </source>
</reference>
<feature type="domain" description="Histidine kinase" evidence="7">
    <location>
        <begin position="1"/>
        <end position="109"/>
    </location>
</feature>